<evidence type="ECO:0000256" key="3">
    <source>
        <dbReference type="ARBA" id="ARBA00022989"/>
    </source>
</evidence>
<dbReference type="InterPro" id="IPR042512">
    <property type="entry name" value="TLCD5"/>
</dbReference>
<evidence type="ECO:0000313" key="8">
    <source>
        <dbReference type="EMBL" id="CAF4847060.1"/>
    </source>
</evidence>
<gene>
    <name evidence="8" type="ORF">PMACD_LOCUS6722</name>
</gene>
<protein>
    <recommendedName>
        <fullName evidence="7">TLC domain-containing protein</fullName>
    </recommendedName>
</protein>
<dbReference type="AlphaFoldDB" id="A0A821RPH2"/>
<evidence type="ECO:0000256" key="2">
    <source>
        <dbReference type="ARBA" id="ARBA00022692"/>
    </source>
</evidence>
<keyword evidence="9" id="KW-1185">Reference proteome</keyword>
<evidence type="ECO:0000256" key="6">
    <source>
        <dbReference type="SAM" id="Phobius"/>
    </source>
</evidence>
<dbReference type="PROSITE" id="PS50922">
    <property type="entry name" value="TLC"/>
    <property type="match status" value="1"/>
</dbReference>
<organism evidence="8 9">
    <name type="scientific">Pieris macdunnoughi</name>
    <dbReference type="NCBI Taxonomy" id="345717"/>
    <lineage>
        <taxon>Eukaryota</taxon>
        <taxon>Metazoa</taxon>
        <taxon>Ecdysozoa</taxon>
        <taxon>Arthropoda</taxon>
        <taxon>Hexapoda</taxon>
        <taxon>Insecta</taxon>
        <taxon>Pterygota</taxon>
        <taxon>Neoptera</taxon>
        <taxon>Endopterygota</taxon>
        <taxon>Lepidoptera</taxon>
        <taxon>Glossata</taxon>
        <taxon>Ditrysia</taxon>
        <taxon>Papilionoidea</taxon>
        <taxon>Pieridae</taxon>
        <taxon>Pierinae</taxon>
        <taxon>Pieris</taxon>
    </lineage>
</organism>
<evidence type="ECO:0000256" key="5">
    <source>
        <dbReference type="PROSITE-ProRule" id="PRU00205"/>
    </source>
</evidence>
<evidence type="ECO:0000256" key="1">
    <source>
        <dbReference type="ARBA" id="ARBA00004141"/>
    </source>
</evidence>
<feature type="transmembrane region" description="Helical" evidence="6">
    <location>
        <begin position="199"/>
        <end position="221"/>
    </location>
</feature>
<comment type="caution">
    <text evidence="8">The sequence shown here is derived from an EMBL/GenBank/DDBJ whole genome shotgun (WGS) entry which is preliminary data.</text>
</comment>
<feature type="transmembrane region" description="Helical" evidence="6">
    <location>
        <begin position="77"/>
        <end position="98"/>
    </location>
</feature>
<keyword evidence="3 6" id="KW-1133">Transmembrane helix</keyword>
<evidence type="ECO:0000313" key="9">
    <source>
        <dbReference type="Proteomes" id="UP000663880"/>
    </source>
</evidence>
<dbReference type="SMART" id="SM00724">
    <property type="entry name" value="TLC"/>
    <property type="match status" value="1"/>
</dbReference>
<feature type="transmembrane region" description="Helical" evidence="6">
    <location>
        <begin position="159"/>
        <end position="179"/>
    </location>
</feature>
<evidence type="ECO:0000256" key="4">
    <source>
        <dbReference type="ARBA" id="ARBA00023136"/>
    </source>
</evidence>
<dbReference type="EMBL" id="CAJOBZ010000015">
    <property type="protein sequence ID" value="CAF4847060.1"/>
    <property type="molecule type" value="Genomic_DNA"/>
</dbReference>
<name>A0A821RPH2_9NEOP</name>
<dbReference type="OrthoDB" id="506011at2759"/>
<keyword evidence="2 5" id="KW-0812">Transmembrane</keyword>
<keyword evidence="4 5" id="KW-0472">Membrane</keyword>
<dbReference type="InterPro" id="IPR006634">
    <property type="entry name" value="TLC-dom"/>
</dbReference>
<feature type="transmembrane region" description="Helical" evidence="6">
    <location>
        <begin position="44"/>
        <end position="65"/>
    </location>
</feature>
<comment type="subcellular location">
    <subcellularLocation>
        <location evidence="1">Membrane</location>
        <topology evidence="1">Multi-pass membrane protein</topology>
    </subcellularLocation>
</comment>
<dbReference type="GO" id="GO:0016020">
    <property type="term" value="C:membrane"/>
    <property type="evidence" value="ECO:0007669"/>
    <property type="project" value="UniProtKB-SubCell"/>
</dbReference>
<feature type="domain" description="TLC" evidence="7">
    <location>
        <begin position="34"/>
        <end position="224"/>
    </location>
</feature>
<dbReference type="PANTHER" id="PTHR31898:SF1">
    <property type="entry name" value="TLC DOMAIN-CONTAINING PROTEIN 5"/>
    <property type="match status" value="1"/>
</dbReference>
<dbReference type="Pfam" id="PF03798">
    <property type="entry name" value="TRAM_LAG1_CLN8"/>
    <property type="match status" value="1"/>
</dbReference>
<accession>A0A821RPH2</accession>
<reference evidence="8" key="1">
    <citation type="submission" date="2021-02" db="EMBL/GenBank/DDBJ databases">
        <authorList>
            <person name="Steward A R."/>
        </authorList>
    </citation>
    <scope>NUCLEOTIDE SEQUENCE</scope>
</reference>
<feature type="transmembrane region" description="Helical" evidence="6">
    <location>
        <begin position="104"/>
        <end position="121"/>
    </location>
</feature>
<dbReference type="Proteomes" id="UP000663880">
    <property type="component" value="Unassembled WGS sequence"/>
</dbReference>
<proteinExistence type="predicted"/>
<evidence type="ECO:0000259" key="7">
    <source>
        <dbReference type="PROSITE" id="PS50922"/>
    </source>
</evidence>
<sequence length="245" mass="28259">MAYRPELSTASLIKLTSFLCWSWSYVYCAAKVPGKSPEWYSRAVTLLHGSVATAAGLWQCGVFSLTRKRLTSKITTARYAVMVWSWGYFAFDLLWCIIYWTDSYVMLVHHISALIAINIYMGKDNTGCTFACTLALMEITNPLLQSRWFLRSEGYEGTIIYYAVEIVYLILFIGLRGIFGTYLTYKILHSDMFDMDEKLISLVFYIVSLIFISEIIGYVAYKYKTKIEEFKGFLNEVGYILNGHW</sequence>
<dbReference type="PANTHER" id="PTHR31898">
    <property type="entry name" value="TRANSMEMBRANE PROTEIN 136"/>
    <property type="match status" value="1"/>
</dbReference>